<evidence type="ECO:0000313" key="3">
    <source>
        <dbReference type="EMBL" id="SOD69023.1"/>
    </source>
</evidence>
<dbReference type="AlphaFoldDB" id="A0A286EDP4"/>
<dbReference type="Proteomes" id="UP000219669">
    <property type="component" value="Unassembled WGS sequence"/>
</dbReference>
<keyword evidence="4" id="KW-1185">Reference proteome</keyword>
<dbReference type="InterPro" id="IPR041183">
    <property type="entry name" value="Cyclophilin-like"/>
</dbReference>
<keyword evidence="1" id="KW-0732">Signal</keyword>
<dbReference type="SUPFAM" id="SSF50891">
    <property type="entry name" value="Cyclophilin-like"/>
    <property type="match status" value="1"/>
</dbReference>
<dbReference type="Pfam" id="PF18050">
    <property type="entry name" value="Cyclophil_like2"/>
    <property type="match status" value="1"/>
</dbReference>
<feature type="chain" id="PRO_5012922403" evidence="1">
    <location>
        <begin position="23"/>
        <end position="153"/>
    </location>
</feature>
<reference evidence="3 4" key="1">
    <citation type="submission" date="2017-09" db="EMBL/GenBank/DDBJ databases">
        <authorList>
            <person name="Ehlers B."/>
            <person name="Leendertz F.H."/>
        </authorList>
    </citation>
    <scope>NUCLEOTIDE SEQUENCE [LARGE SCALE GENOMIC DNA]</scope>
    <source>
        <strain evidence="3 4">DSM 16848</strain>
    </source>
</reference>
<feature type="domain" description="Cyclophilin-like" evidence="2">
    <location>
        <begin position="43"/>
        <end position="149"/>
    </location>
</feature>
<evidence type="ECO:0000256" key="1">
    <source>
        <dbReference type="SAM" id="SignalP"/>
    </source>
</evidence>
<evidence type="ECO:0000313" key="4">
    <source>
        <dbReference type="Proteomes" id="UP000219669"/>
    </source>
</evidence>
<protein>
    <submittedName>
        <fullName evidence="3">Cyclophilin-like</fullName>
    </submittedName>
</protein>
<dbReference type="InterPro" id="IPR029000">
    <property type="entry name" value="Cyclophilin-like_dom_sf"/>
</dbReference>
<feature type="signal peptide" evidence="1">
    <location>
        <begin position="1"/>
        <end position="22"/>
    </location>
</feature>
<gene>
    <name evidence="3" type="ORF">SAMN02746062_01490</name>
</gene>
<sequence>MKVHLFAILMAVNATFITACNAEPKNHTAPKQEILMNQSAIVLQINNQTFDLQLENNETATAFANLLPLDLAMDDHLNNEKFATLPKSLPTNDQKIGRIQIGDVLLWQGDTVVIFYESFDSNYRYTKIGKIRQTDDLKNVLGRGTAQVKWGNP</sequence>
<evidence type="ECO:0000259" key="2">
    <source>
        <dbReference type="Pfam" id="PF18050"/>
    </source>
</evidence>
<name>A0A286EDP4_9NEIS</name>
<dbReference type="EMBL" id="OCNF01000012">
    <property type="protein sequence ID" value="SOD69023.1"/>
    <property type="molecule type" value="Genomic_DNA"/>
</dbReference>
<dbReference type="RefSeq" id="WP_218839687.1">
    <property type="nucleotide sequence ID" value="NZ_CP083931.1"/>
</dbReference>
<dbReference type="PROSITE" id="PS51257">
    <property type="entry name" value="PROKAR_LIPOPROTEIN"/>
    <property type="match status" value="1"/>
</dbReference>
<proteinExistence type="predicted"/>
<dbReference type="Gene3D" id="2.40.100.20">
    <property type="match status" value="1"/>
</dbReference>
<organism evidence="3 4">
    <name type="scientific">Alysiella filiformis DSM 16848</name>
    <dbReference type="NCBI Taxonomy" id="1120981"/>
    <lineage>
        <taxon>Bacteria</taxon>
        <taxon>Pseudomonadati</taxon>
        <taxon>Pseudomonadota</taxon>
        <taxon>Betaproteobacteria</taxon>
        <taxon>Neisseriales</taxon>
        <taxon>Neisseriaceae</taxon>
        <taxon>Alysiella</taxon>
    </lineage>
</organism>
<accession>A0A286EDP4</accession>